<evidence type="ECO:0000256" key="1">
    <source>
        <dbReference type="SAM" id="MobiDB-lite"/>
    </source>
</evidence>
<feature type="region of interest" description="Disordered" evidence="1">
    <location>
        <begin position="407"/>
        <end position="428"/>
    </location>
</feature>
<name>A0ABV7K5T4_9HYPH</name>
<sequence length="559" mass="59928">MVIAASSGAALRPTITGTRQMVASGHYLATLAGHAMLEAGGNAVDAGCAAGIALGVLQSDIVNVAGVAPILMRMTDSPDVVSIAGLGWWPAALDPAVFMNRHGGKLPIGVLRTVVPSAPDAWLTALSRFGTMRFADIVEPAIRYARDGFHMHALMAQTLREKAEDYGRWESTRDIYLPSGNPPNTGDLFVQSDLAATLQYMADEERAAGGDLRTGYEAARSAFYLGDIARKIVDHQQANGGLLAMEDLAAYRSEVGNAVERRFGAYSVHTCDAWCQGPTLLQALKMVENSNLKHLPRNGADYIHLLTEILKIAFRDRERFYGDPRFVDVPLQTLLSDKYAAECIAGIDPAKASDAGRANLVPEPGTEPDTSYVSVADRWGNTFSATPSDGSWHAPVVPGTGLVPSCRGTQSRLDPDHPAGLAPGKRPRLTPSPALAVADDGSVIAFGTPGGDVQIQAMLQVFLNLSLFSMDLQAAIEAPRFATYSFPSSFYPYEDRPQLLKLESRLDPGLDGDLLNRGHKVERWPDYSWLAGGVCAVVSGKAGYFGGADPRRPSYAIGW</sequence>
<dbReference type="InterPro" id="IPR043137">
    <property type="entry name" value="GGT_ssub_C"/>
</dbReference>
<dbReference type="PANTHER" id="PTHR43881:SF1">
    <property type="entry name" value="GAMMA-GLUTAMYLTRANSPEPTIDASE (AFU_ORTHOLOGUE AFUA_4G13580)"/>
    <property type="match status" value="1"/>
</dbReference>
<keyword evidence="3" id="KW-1185">Reference proteome</keyword>
<dbReference type="InterPro" id="IPR043138">
    <property type="entry name" value="GGT_lsub"/>
</dbReference>
<dbReference type="Pfam" id="PF01019">
    <property type="entry name" value="G_glu_transpept"/>
    <property type="match status" value="1"/>
</dbReference>
<dbReference type="Gene3D" id="1.10.246.130">
    <property type="match status" value="1"/>
</dbReference>
<dbReference type="RefSeq" id="WP_378217482.1">
    <property type="nucleotide sequence ID" value="NZ_JBHRTK010000001.1"/>
</dbReference>
<organism evidence="2 3">
    <name type="scientific">Aquamicrobium soli</name>
    <dbReference type="NCBI Taxonomy" id="1811518"/>
    <lineage>
        <taxon>Bacteria</taxon>
        <taxon>Pseudomonadati</taxon>
        <taxon>Pseudomonadota</taxon>
        <taxon>Alphaproteobacteria</taxon>
        <taxon>Hyphomicrobiales</taxon>
        <taxon>Phyllobacteriaceae</taxon>
        <taxon>Aquamicrobium</taxon>
    </lineage>
</organism>
<dbReference type="Proteomes" id="UP001595583">
    <property type="component" value="Unassembled WGS sequence"/>
</dbReference>
<comment type="caution">
    <text evidence="2">The sequence shown here is derived from an EMBL/GenBank/DDBJ whole genome shotgun (WGS) entry which is preliminary data.</text>
</comment>
<dbReference type="EMBL" id="JBHRTK010000001">
    <property type="protein sequence ID" value="MFC3204733.1"/>
    <property type="molecule type" value="Genomic_DNA"/>
</dbReference>
<evidence type="ECO:0000313" key="2">
    <source>
        <dbReference type="EMBL" id="MFC3204733.1"/>
    </source>
</evidence>
<dbReference type="PRINTS" id="PR01210">
    <property type="entry name" value="GGTRANSPTASE"/>
</dbReference>
<protein>
    <submittedName>
        <fullName evidence="2">Gamma-glutamyltransferase family protein</fullName>
    </submittedName>
</protein>
<dbReference type="InterPro" id="IPR029055">
    <property type="entry name" value="Ntn_hydrolases_N"/>
</dbReference>
<dbReference type="Gene3D" id="3.60.20.40">
    <property type="match status" value="1"/>
</dbReference>
<reference evidence="3" key="1">
    <citation type="journal article" date="2019" name="Int. J. Syst. Evol. Microbiol.">
        <title>The Global Catalogue of Microorganisms (GCM) 10K type strain sequencing project: providing services to taxonomists for standard genome sequencing and annotation.</title>
        <authorList>
            <consortium name="The Broad Institute Genomics Platform"/>
            <consortium name="The Broad Institute Genome Sequencing Center for Infectious Disease"/>
            <person name="Wu L."/>
            <person name="Ma J."/>
        </authorList>
    </citation>
    <scope>NUCLEOTIDE SEQUENCE [LARGE SCALE GENOMIC DNA]</scope>
    <source>
        <strain evidence="3">KCTC 52165</strain>
    </source>
</reference>
<gene>
    <name evidence="2" type="ORF">ACFOHJ_00730</name>
</gene>
<evidence type="ECO:0000313" key="3">
    <source>
        <dbReference type="Proteomes" id="UP001595583"/>
    </source>
</evidence>
<proteinExistence type="predicted"/>
<dbReference type="InterPro" id="IPR052896">
    <property type="entry name" value="GGT-like_enzyme"/>
</dbReference>
<dbReference type="SUPFAM" id="SSF56235">
    <property type="entry name" value="N-terminal nucleophile aminohydrolases (Ntn hydrolases)"/>
    <property type="match status" value="1"/>
</dbReference>
<dbReference type="PANTHER" id="PTHR43881">
    <property type="entry name" value="GAMMA-GLUTAMYLTRANSPEPTIDASE (AFU_ORTHOLOGUE AFUA_4G13580)"/>
    <property type="match status" value="1"/>
</dbReference>
<accession>A0ABV7K5T4</accession>